<name>A0A7D6EXG0_9CAUD</name>
<accession>A0A7D6EXG0</accession>
<evidence type="ECO:0000313" key="2">
    <source>
        <dbReference type="EMBL" id="QLM02912.1"/>
    </source>
</evidence>
<evidence type="ECO:0000313" key="3">
    <source>
        <dbReference type="Proteomes" id="UP000319658"/>
    </source>
</evidence>
<reference evidence="2 3" key="1">
    <citation type="submission" date="2019-06" db="EMBL/GenBank/DDBJ databases">
        <title>Complete genome sequence of Aeromonas hydrophila bacteriophage D3.</title>
        <authorList>
            <person name="Rai S."/>
            <person name="Tyagi A."/>
            <person name="Kumar N."/>
            <person name="Singh N."/>
        </authorList>
    </citation>
    <scope>NUCLEOTIDE SEQUENCE [LARGE SCALE GENOMIC DNA]</scope>
</reference>
<feature type="transmembrane region" description="Helical" evidence="1">
    <location>
        <begin position="6"/>
        <end position="25"/>
    </location>
</feature>
<organism evidence="2 3">
    <name type="scientific">Aeromonas phage D3</name>
    <dbReference type="NCBI Taxonomy" id="2593327"/>
    <lineage>
        <taxon>Viruses</taxon>
        <taxon>Duplodnaviria</taxon>
        <taxon>Heunggongvirae</taxon>
        <taxon>Uroviricota</taxon>
        <taxon>Caudoviricetes</taxon>
        <taxon>Chimalliviridae</taxon>
        <taxon>Ludhianavirus</taxon>
        <taxon>Ludhianavirus D3</taxon>
    </lineage>
</organism>
<proteinExistence type="predicted"/>
<dbReference type="EMBL" id="MN102098">
    <property type="protein sequence ID" value="QLM02912.1"/>
    <property type="molecule type" value="Genomic_DNA"/>
</dbReference>
<keyword evidence="3" id="KW-1185">Reference proteome</keyword>
<keyword evidence="1" id="KW-0812">Transmembrane</keyword>
<gene>
    <name evidence="2" type="ORF">D3_0258</name>
</gene>
<evidence type="ECO:0000256" key="1">
    <source>
        <dbReference type="SAM" id="Phobius"/>
    </source>
</evidence>
<keyword evidence="1" id="KW-1133">Transmembrane helix</keyword>
<keyword evidence="1" id="KW-0472">Membrane</keyword>
<sequence length="62" mass="7029">MTMFAIKNITVLFTVVISLVGINHLTVNNHMKLHDGVRPVVQYDHANRILDVSNLEVKPNTF</sequence>
<dbReference type="Proteomes" id="UP000319658">
    <property type="component" value="Segment"/>
</dbReference>
<protein>
    <submittedName>
        <fullName evidence="2">Uncharacterized protein</fullName>
    </submittedName>
</protein>